<dbReference type="EMBL" id="JBHLXG010000010">
    <property type="protein sequence ID" value="MFC0227385.1"/>
    <property type="molecule type" value="Genomic_DNA"/>
</dbReference>
<feature type="chain" id="PRO_5046319472" evidence="6">
    <location>
        <begin position="27"/>
        <end position="261"/>
    </location>
</feature>
<gene>
    <name evidence="7" type="ORF">ACFFJ3_12855</name>
</gene>
<dbReference type="PANTHER" id="PTHR38776:SF1">
    <property type="entry name" value="MLTA-INTERACTING PROTEIN-RELATED"/>
    <property type="match status" value="1"/>
</dbReference>
<evidence type="ECO:0000256" key="5">
    <source>
        <dbReference type="ARBA" id="ARBA00023237"/>
    </source>
</evidence>
<proteinExistence type="inferred from homology"/>
<comment type="similarity">
    <text evidence="2">Belongs to the MipA/OmpV family.</text>
</comment>
<feature type="signal peptide" evidence="6">
    <location>
        <begin position="1"/>
        <end position="26"/>
    </location>
</feature>
<dbReference type="InterPro" id="IPR010583">
    <property type="entry name" value="MipA"/>
</dbReference>
<evidence type="ECO:0000256" key="4">
    <source>
        <dbReference type="ARBA" id="ARBA00023136"/>
    </source>
</evidence>
<evidence type="ECO:0000313" key="7">
    <source>
        <dbReference type="EMBL" id="MFC0227385.1"/>
    </source>
</evidence>
<organism evidence="7 8">
    <name type="scientific">Serratia aquatilis</name>
    <dbReference type="NCBI Taxonomy" id="1737515"/>
    <lineage>
        <taxon>Bacteria</taxon>
        <taxon>Pseudomonadati</taxon>
        <taxon>Pseudomonadota</taxon>
        <taxon>Gammaproteobacteria</taxon>
        <taxon>Enterobacterales</taxon>
        <taxon>Yersiniaceae</taxon>
        <taxon>Serratia</taxon>
    </lineage>
</organism>
<evidence type="ECO:0000256" key="1">
    <source>
        <dbReference type="ARBA" id="ARBA00004442"/>
    </source>
</evidence>
<comment type="subcellular location">
    <subcellularLocation>
        <location evidence="1">Cell outer membrane</location>
    </subcellularLocation>
</comment>
<dbReference type="PANTHER" id="PTHR38776">
    <property type="entry name" value="MLTA-INTERACTING PROTEIN-RELATED"/>
    <property type="match status" value="1"/>
</dbReference>
<evidence type="ECO:0000256" key="6">
    <source>
        <dbReference type="SAM" id="SignalP"/>
    </source>
</evidence>
<keyword evidence="3 6" id="KW-0732">Signal</keyword>
<comment type="caution">
    <text evidence="7">The sequence shown here is derived from an EMBL/GenBank/DDBJ whole genome shotgun (WGS) entry which is preliminary data.</text>
</comment>
<keyword evidence="4" id="KW-0472">Membrane</keyword>
<keyword evidence="8" id="KW-1185">Reference proteome</keyword>
<evidence type="ECO:0000256" key="2">
    <source>
        <dbReference type="ARBA" id="ARBA00005722"/>
    </source>
</evidence>
<name>A0ABV6EEP8_9GAMM</name>
<dbReference type="Proteomes" id="UP001589792">
    <property type="component" value="Unassembled WGS sequence"/>
</dbReference>
<evidence type="ECO:0000313" key="8">
    <source>
        <dbReference type="Proteomes" id="UP001589792"/>
    </source>
</evidence>
<reference evidence="7 8" key="1">
    <citation type="submission" date="2024-09" db="EMBL/GenBank/DDBJ databases">
        <authorList>
            <person name="Sun Q."/>
            <person name="Mori K."/>
        </authorList>
    </citation>
    <scope>NUCLEOTIDE SEQUENCE [LARGE SCALE GENOMIC DNA]</scope>
    <source>
        <strain evidence="7 8">CCM 8626</strain>
    </source>
</reference>
<dbReference type="RefSeq" id="WP_380675882.1">
    <property type="nucleotide sequence ID" value="NZ_CP173186.1"/>
</dbReference>
<protein>
    <submittedName>
        <fullName evidence="7">MipA/OmpV family protein</fullName>
    </submittedName>
</protein>
<sequence>MKCSIRLLIALSYSFPLLILSGFCLAESGANNVVFSVGTGIVVAPKCLGSEKLETSPIIHLSYDFGNGFLASTTEGVGFNYIHPLDNGITLSAGTTFNYQQERKDEDELKGMGKIKSSVFNRLDVGIGLYQHIVFHAGANITLSERDHGANYYLSVSIPVLRLSEHAVSIKSTGYYFDRKFSQTYFGVTNDQSIQSKYKEYTPKAGFGQIDTGIEWVYGINKRWSLSSFLGASHLIGESADSPIVKQKTSLQTYIVGIYTF</sequence>
<evidence type="ECO:0000256" key="3">
    <source>
        <dbReference type="ARBA" id="ARBA00022729"/>
    </source>
</evidence>
<dbReference type="Pfam" id="PF06629">
    <property type="entry name" value="MipA"/>
    <property type="match status" value="1"/>
</dbReference>
<keyword evidence="5" id="KW-0998">Cell outer membrane</keyword>
<accession>A0ABV6EEP8</accession>